<feature type="domain" description="EamA" evidence="7">
    <location>
        <begin position="48"/>
        <end position="180"/>
    </location>
</feature>
<dbReference type="PANTHER" id="PTHR32322">
    <property type="entry name" value="INNER MEMBRANE TRANSPORTER"/>
    <property type="match status" value="1"/>
</dbReference>
<keyword evidence="9" id="KW-1185">Reference proteome</keyword>
<keyword evidence="3 6" id="KW-0812">Transmembrane</keyword>
<feature type="transmembrane region" description="Helical" evidence="6">
    <location>
        <begin position="263"/>
        <end position="283"/>
    </location>
</feature>
<evidence type="ECO:0000313" key="9">
    <source>
        <dbReference type="Proteomes" id="UP000512184"/>
    </source>
</evidence>
<keyword evidence="4 6" id="KW-1133">Transmembrane helix</keyword>
<evidence type="ECO:0000256" key="4">
    <source>
        <dbReference type="ARBA" id="ARBA00022989"/>
    </source>
</evidence>
<comment type="subcellular location">
    <subcellularLocation>
        <location evidence="1">Cell membrane</location>
        <topology evidence="1">Multi-pass membrane protein</topology>
    </subcellularLocation>
</comment>
<name>A0ABX6IRH8_9CHLA</name>
<feature type="transmembrane region" description="Helical" evidence="6">
    <location>
        <begin position="192"/>
        <end position="212"/>
    </location>
</feature>
<accession>A0ABX6IRH8</accession>
<evidence type="ECO:0000256" key="1">
    <source>
        <dbReference type="ARBA" id="ARBA00004651"/>
    </source>
</evidence>
<proteinExistence type="predicted"/>
<dbReference type="Proteomes" id="UP000512184">
    <property type="component" value="Chromosome"/>
</dbReference>
<feature type="transmembrane region" description="Helical" evidence="6">
    <location>
        <begin position="295"/>
        <end position="315"/>
    </location>
</feature>
<keyword evidence="2" id="KW-1003">Cell membrane</keyword>
<organism evidence="8 9">
    <name type="scientific">Chlamydia suis</name>
    <dbReference type="NCBI Taxonomy" id="83559"/>
    <lineage>
        <taxon>Bacteria</taxon>
        <taxon>Pseudomonadati</taxon>
        <taxon>Chlamydiota</taxon>
        <taxon>Chlamydiia</taxon>
        <taxon>Chlamydiales</taxon>
        <taxon>Chlamydiaceae</taxon>
        <taxon>Chlamydia/Chlamydophila group</taxon>
        <taxon>Chlamydia</taxon>
    </lineage>
</organism>
<feature type="transmembrane region" description="Helical" evidence="6">
    <location>
        <begin position="108"/>
        <end position="129"/>
    </location>
</feature>
<reference evidence="8" key="1">
    <citation type="submission" date="2019-01" db="EMBL/GenBank/DDBJ databases">
        <title>Whole genome sequencing and annotation enables comparative genome analysis that reveals unique features of the Chlamydia suis R19 Genome.</title>
        <authorList>
            <person name="Dimond Z.E."/>
        </authorList>
    </citation>
    <scope>NUCLEOTIDE SEQUENCE [LARGE SCALE GENOMIC DNA]</scope>
    <source>
        <strain evidence="8">R19</strain>
    </source>
</reference>
<feature type="transmembrane region" description="Helical" evidence="6">
    <location>
        <begin position="321"/>
        <end position="338"/>
    </location>
</feature>
<feature type="transmembrane region" description="Helical" evidence="6">
    <location>
        <begin position="232"/>
        <end position="251"/>
    </location>
</feature>
<dbReference type="EMBL" id="CP035278">
    <property type="protein sequence ID" value="QHP83805.1"/>
    <property type="molecule type" value="Genomic_DNA"/>
</dbReference>
<evidence type="ECO:0000256" key="6">
    <source>
        <dbReference type="SAM" id="Phobius"/>
    </source>
</evidence>
<dbReference type="Pfam" id="PF00892">
    <property type="entry name" value="EamA"/>
    <property type="match status" value="2"/>
</dbReference>
<feature type="domain" description="EamA" evidence="7">
    <location>
        <begin position="201"/>
        <end position="338"/>
    </location>
</feature>
<gene>
    <name evidence="8" type="primary">transporter</name>
    <name evidence="8" type="ORF">Chls_930</name>
</gene>
<evidence type="ECO:0000256" key="3">
    <source>
        <dbReference type="ARBA" id="ARBA00022692"/>
    </source>
</evidence>
<evidence type="ECO:0000313" key="8">
    <source>
        <dbReference type="EMBL" id="QHP83805.1"/>
    </source>
</evidence>
<dbReference type="SUPFAM" id="SSF103481">
    <property type="entry name" value="Multidrug resistance efflux transporter EmrE"/>
    <property type="match status" value="2"/>
</dbReference>
<evidence type="ECO:0000259" key="7">
    <source>
        <dbReference type="Pfam" id="PF00892"/>
    </source>
</evidence>
<evidence type="ECO:0000256" key="2">
    <source>
        <dbReference type="ARBA" id="ARBA00022475"/>
    </source>
</evidence>
<feature type="transmembrane region" description="Helical" evidence="6">
    <location>
        <begin position="167"/>
        <end position="186"/>
    </location>
</feature>
<dbReference type="PANTHER" id="PTHR32322:SF18">
    <property type="entry name" value="S-ADENOSYLMETHIONINE_S-ADENOSYLHOMOCYSTEINE TRANSPORTER"/>
    <property type="match status" value="1"/>
</dbReference>
<keyword evidence="5 6" id="KW-0472">Membrane</keyword>
<protein>
    <submittedName>
        <fullName evidence="8">Permease of the drug/metabolite transporter (DMT) superfamily / AdoMet-AdoHcy transporter</fullName>
    </submittedName>
</protein>
<evidence type="ECO:0000256" key="5">
    <source>
        <dbReference type="ARBA" id="ARBA00023136"/>
    </source>
</evidence>
<sequence>MEAFFSTRLTTGCICSIEWICDFDKGPYCCREKCCSFCGFEIFVFKNMAIFLIFLNAFIWSSSFALSKFAMEAAAPLFVTGSRMVLAGVVLFGLLIGKRESLRLPRQAIVPVLLLAVIGFYLANVLEFIGLQGLSSSKACFIYGFSPFTAAFCSYIQLREVVTWKKLGGLSLGLVSYLVYLLFGGGEDISAWGWQLGLPELLLIAAACLSSYGWTLLRKLSRRCESLSNTAVNAYAMVISGVLSLTHSAMIEIWNPLPVEKPLLFLQAISALVIFSNLICYNLFAKLLRSFSSTFLSFCNLVMPLFASFFGWLLLGEKFPPGLLFAVGFMVLGCRMIYHEEFRQGYVLSSE</sequence>
<dbReference type="InterPro" id="IPR050638">
    <property type="entry name" value="AA-Vitamin_Transporters"/>
</dbReference>
<feature type="transmembrane region" description="Helical" evidence="6">
    <location>
        <begin position="141"/>
        <end position="158"/>
    </location>
</feature>
<dbReference type="InterPro" id="IPR000620">
    <property type="entry name" value="EamA_dom"/>
</dbReference>
<feature type="transmembrane region" description="Helical" evidence="6">
    <location>
        <begin position="73"/>
        <end position="96"/>
    </location>
</feature>
<dbReference type="InterPro" id="IPR037185">
    <property type="entry name" value="EmrE-like"/>
</dbReference>